<comment type="subcellular location">
    <subcellularLocation>
        <location evidence="1">Cell membrane</location>
        <topology evidence="1">Single-pass membrane protein</topology>
    </subcellularLocation>
</comment>
<dbReference type="GO" id="GO:0005886">
    <property type="term" value="C:plasma membrane"/>
    <property type="evidence" value="ECO:0007669"/>
    <property type="project" value="UniProtKB-SubCell"/>
</dbReference>
<feature type="region of interest" description="Disordered" evidence="8">
    <location>
        <begin position="236"/>
        <end position="258"/>
    </location>
</feature>
<dbReference type="OrthoDB" id="5292518at2"/>
<evidence type="ECO:0000256" key="8">
    <source>
        <dbReference type="SAM" id="MobiDB-lite"/>
    </source>
</evidence>
<comment type="similarity">
    <text evidence="2">Belongs to the MotB family.</text>
</comment>
<evidence type="ECO:0000256" key="3">
    <source>
        <dbReference type="ARBA" id="ARBA00022475"/>
    </source>
</evidence>
<sequence length="258" mass="28361">MARKSKKESEDPKSNFDMLFLQLMMIMMAFFILLSALSVIIDEKRLKALNSIAGAFNLMPAGANLSQKHDASMPSRELGANNTATKRTAKKLTNVAKLLGAGDAVHVLPLDKSTVRVRMQEQILFKPGQIRLTESSRTFIAAMAKVLIQPEIQDITIEGHTDKTPLRGKGAMGNWELSAARAMQVFHELANYNLSKSKLFVAGMGDARPLPHSETDGNEALNRRVELIIRFRPTTTQESRPVALESSSPAAEVPPGEH</sequence>
<dbReference type="InterPro" id="IPR036737">
    <property type="entry name" value="OmpA-like_sf"/>
</dbReference>
<dbReference type="KEGG" id="mfn:Ga0123462_2066"/>
<dbReference type="PROSITE" id="PS51123">
    <property type="entry name" value="OMPA_2"/>
    <property type="match status" value="1"/>
</dbReference>
<dbReference type="Pfam" id="PF13677">
    <property type="entry name" value="MotB_plug"/>
    <property type="match status" value="1"/>
</dbReference>
<dbReference type="PANTHER" id="PTHR30329:SF21">
    <property type="entry name" value="LIPOPROTEIN YIAD-RELATED"/>
    <property type="match status" value="1"/>
</dbReference>
<name>A0A2K8LAH0_9PROT</name>
<dbReference type="AlphaFoldDB" id="A0A2K8LAH0"/>
<evidence type="ECO:0000256" key="2">
    <source>
        <dbReference type="ARBA" id="ARBA00008914"/>
    </source>
</evidence>
<evidence type="ECO:0000313" key="12">
    <source>
        <dbReference type="Proteomes" id="UP000231637"/>
    </source>
</evidence>
<dbReference type="EMBL" id="CP018800">
    <property type="protein sequence ID" value="ATX82901.1"/>
    <property type="molecule type" value="Genomic_DNA"/>
</dbReference>
<dbReference type="InterPro" id="IPR006665">
    <property type="entry name" value="OmpA-like"/>
</dbReference>
<dbReference type="CDD" id="cd07185">
    <property type="entry name" value="OmpA_C-like"/>
    <property type="match status" value="1"/>
</dbReference>
<keyword evidence="3" id="KW-1003">Cell membrane</keyword>
<evidence type="ECO:0000256" key="4">
    <source>
        <dbReference type="ARBA" id="ARBA00022692"/>
    </source>
</evidence>
<dbReference type="Proteomes" id="UP000231637">
    <property type="component" value="Chromosome"/>
</dbReference>
<dbReference type="Pfam" id="PF00691">
    <property type="entry name" value="OmpA"/>
    <property type="match status" value="1"/>
</dbReference>
<feature type="domain" description="OmpA-like" evidence="10">
    <location>
        <begin position="112"/>
        <end position="233"/>
    </location>
</feature>
<accession>A0A2K8LAH0</accession>
<dbReference type="InterPro" id="IPR025713">
    <property type="entry name" value="MotB-like_N_dom"/>
</dbReference>
<dbReference type="RefSeq" id="WP_100266196.1">
    <property type="nucleotide sequence ID" value="NZ_CP018800.1"/>
</dbReference>
<gene>
    <name evidence="11" type="ORF">Ga0123462_2066</name>
</gene>
<evidence type="ECO:0000313" key="11">
    <source>
        <dbReference type="EMBL" id="ATX82901.1"/>
    </source>
</evidence>
<keyword evidence="4 9" id="KW-0812">Transmembrane</keyword>
<keyword evidence="6 7" id="KW-0472">Membrane</keyword>
<dbReference type="PANTHER" id="PTHR30329">
    <property type="entry name" value="STATOR ELEMENT OF FLAGELLAR MOTOR COMPLEX"/>
    <property type="match status" value="1"/>
</dbReference>
<feature type="compositionally biased region" description="Polar residues" evidence="8">
    <location>
        <begin position="236"/>
        <end position="249"/>
    </location>
</feature>
<evidence type="ECO:0000256" key="7">
    <source>
        <dbReference type="PROSITE-ProRule" id="PRU00473"/>
    </source>
</evidence>
<evidence type="ECO:0000256" key="5">
    <source>
        <dbReference type="ARBA" id="ARBA00022989"/>
    </source>
</evidence>
<dbReference type="Gene3D" id="3.30.1330.60">
    <property type="entry name" value="OmpA-like domain"/>
    <property type="match status" value="1"/>
</dbReference>
<evidence type="ECO:0000256" key="9">
    <source>
        <dbReference type="SAM" id="Phobius"/>
    </source>
</evidence>
<dbReference type="SUPFAM" id="SSF103088">
    <property type="entry name" value="OmpA-like"/>
    <property type="match status" value="1"/>
</dbReference>
<evidence type="ECO:0000259" key="10">
    <source>
        <dbReference type="PROSITE" id="PS51123"/>
    </source>
</evidence>
<keyword evidence="12" id="KW-1185">Reference proteome</keyword>
<evidence type="ECO:0000256" key="6">
    <source>
        <dbReference type="ARBA" id="ARBA00023136"/>
    </source>
</evidence>
<evidence type="ECO:0000256" key="1">
    <source>
        <dbReference type="ARBA" id="ARBA00004162"/>
    </source>
</evidence>
<organism evidence="11 12">
    <name type="scientific">Mariprofundus ferrinatatus</name>
    <dbReference type="NCBI Taxonomy" id="1921087"/>
    <lineage>
        <taxon>Bacteria</taxon>
        <taxon>Pseudomonadati</taxon>
        <taxon>Pseudomonadota</taxon>
        <taxon>Candidatius Mariprofundia</taxon>
        <taxon>Mariprofundales</taxon>
        <taxon>Mariprofundaceae</taxon>
        <taxon>Mariprofundus</taxon>
    </lineage>
</organism>
<reference evidence="11 12" key="1">
    <citation type="submission" date="2016-12" db="EMBL/GenBank/DDBJ databases">
        <title>Isolation and genomic insights into novel planktonic Zetaproteobacteria from stratified waters of the Chesapeake Bay.</title>
        <authorList>
            <person name="McAllister S.M."/>
            <person name="Kato S."/>
            <person name="Chan C.S."/>
            <person name="Chiu B.K."/>
            <person name="Field E.K."/>
        </authorList>
    </citation>
    <scope>NUCLEOTIDE SEQUENCE [LARGE SCALE GENOMIC DNA]</scope>
    <source>
        <strain evidence="11 12">CP-8</strain>
    </source>
</reference>
<dbReference type="InterPro" id="IPR050330">
    <property type="entry name" value="Bact_OuterMem_StrucFunc"/>
</dbReference>
<protein>
    <submittedName>
        <fullName evidence="11">Chemotaxis protein MotB</fullName>
    </submittedName>
</protein>
<proteinExistence type="inferred from homology"/>
<keyword evidence="5 9" id="KW-1133">Transmembrane helix</keyword>
<feature type="transmembrane region" description="Helical" evidence="9">
    <location>
        <begin position="20"/>
        <end position="41"/>
    </location>
</feature>